<dbReference type="AlphaFoldDB" id="A0A1I7NJX5"/>
<dbReference type="Gene3D" id="3.40.710.10">
    <property type="entry name" value="DD-peptidase/beta-lactamase superfamily"/>
    <property type="match status" value="1"/>
</dbReference>
<name>A0A1I7NJX5_9BACT</name>
<proteinExistence type="inferred from homology"/>
<dbReference type="RefSeq" id="WP_092460353.1">
    <property type="nucleotide sequence ID" value="NZ_FPCJ01000001.1"/>
</dbReference>
<comment type="catalytic activity">
    <reaction evidence="1">
        <text>a beta-lactam + H2O = a substituted beta-amino acid</text>
        <dbReference type="Rhea" id="RHEA:20401"/>
        <dbReference type="ChEBI" id="CHEBI:15377"/>
        <dbReference type="ChEBI" id="CHEBI:35627"/>
        <dbReference type="ChEBI" id="CHEBI:140347"/>
        <dbReference type="EC" id="3.5.2.6"/>
    </reaction>
</comment>
<organism evidence="5 6">
    <name type="scientific">Thermoflavifilum thermophilum</name>
    <dbReference type="NCBI Taxonomy" id="1393122"/>
    <lineage>
        <taxon>Bacteria</taxon>
        <taxon>Pseudomonadati</taxon>
        <taxon>Bacteroidota</taxon>
        <taxon>Chitinophagia</taxon>
        <taxon>Chitinophagales</taxon>
        <taxon>Chitinophagaceae</taxon>
        <taxon>Thermoflavifilum</taxon>
    </lineage>
</organism>
<sequence length="306" mass="34660">MKSISIVLLCGLLSLPGFAQHYRIDRKLQRKLEALVKPFQGTVGIYVHKLGTNKEAAIHADSLFPTASMIKVAIQAVIFQRIADSQLQYHQNLLYRDSLYYPGVDILGMAKDSTHIELSKVVMLMITESDNTAALWLQSLAGGGTAINQWLADHGYQYYRVNSRTPGREAAYRQYGWGQTTPREMAQFLVQLRKGEIISPAASERMYRNLCHIYWDDVALSQIPPYVQAASKQGAVDDSRSEVVLVNAPHGDYVFCVDTKDIADQSWTHSNAAWELIRQVSALLWHYFEPHDHWQPPAGYTPFMEE</sequence>
<dbReference type="Proteomes" id="UP000199537">
    <property type="component" value="Unassembled WGS sequence"/>
</dbReference>
<dbReference type="PANTHER" id="PTHR35333">
    <property type="entry name" value="BETA-LACTAMASE"/>
    <property type="match status" value="1"/>
</dbReference>
<dbReference type="EMBL" id="FPCJ01000001">
    <property type="protein sequence ID" value="SFV34953.1"/>
    <property type="molecule type" value="Genomic_DNA"/>
</dbReference>
<gene>
    <name evidence="5" type="ORF">SAMN05660895_2122</name>
</gene>
<dbReference type="OrthoDB" id="1422836at2"/>
<dbReference type="PANTHER" id="PTHR35333:SF3">
    <property type="entry name" value="BETA-LACTAMASE-TYPE TRANSPEPTIDASE FOLD CONTAINING PROTEIN"/>
    <property type="match status" value="1"/>
</dbReference>
<evidence type="ECO:0000313" key="6">
    <source>
        <dbReference type="Proteomes" id="UP000199537"/>
    </source>
</evidence>
<evidence type="ECO:0000256" key="1">
    <source>
        <dbReference type="ARBA" id="ARBA00001526"/>
    </source>
</evidence>
<dbReference type="EC" id="3.5.2.6" evidence="3"/>
<accession>A0A1I7NJX5</accession>
<keyword evidence="6" id="KW-1185">Reference proteome</keyword>
<evidence type="ECO:0000256" key="2">
    <source>
        <dbReference type="ARBA" id="ARBA00009009"/>
    </source>
</evidence>
<dbReference type="GO" id="GO:0030655">
    <property type="term" value="P:beta-lactam antibiotic catabolic process"/>
    <property type="evidence" value="ECO:0007669"/>
    <property type="project" value="InterPro"/>
</dbReference>
<dbReference type="GO" id="GO:0046677">
    <property type="term" value="P:response to antibiotic"/>
    <property type="evidence" value="ECO:0007669"/>
    <property type="project" value="InterPro"/>
</dbReference>
<dbReference type="Pfam" id="PF13354">
    <property type="entry name" value="Beta-lactamase2"/>
    <property type="match status" value="1"/>
</dbReference>
<dbReference type="InterPro" id="IPR000871">
    <property type="entry name" value="Beta-lactam_class-A"/>
</dbReference>
<evidence type="ECO:0000256" key="3">
    <source>
        <dbReference type="ARBA" id="ARBA00012865"/>
    </source>
</evidence>
<evidence type="ECO:0000313" key="5">
    <source>
        <dbReference type="EMBL" id="SFV34953.1"/>
    </source>
</evidence>
<comment type="similarity">
    <text evidence="2">Belongs to the class-A beta-lactamase family.</text>
</comment>
<dbReference type="InterPro" id="IPR045155">
    <property type="entry name" value="Beta-lactam_cat"/>
</dbReference>
<protein>
    <recommendedName>
        <fullName evidence="3">beta-lactamase</fullName>
        <ecNumber evidence="3">3.5.2.6</ecNumber>
    </recommendedName>
</protein>
<dbReference type="GO" id="GO:0008800">
    <property type="term" value="F:beta-lactamase activity"/>
    <property type="evidence" value="ECO:0007669"/>
    <property type="project" value="UniProtKB-EC"/>
</dbReference>
<dbReference type="InterPro" id="IPR012338">
    <property type="entry name" value="Beta-lactam/transpept-like"/>
</dbReference>
<dbReference type="SUPFAM" id="SSF56601">
    <property type="entry name" value="beta-lactamase/transpeptidase-like"/>
    <property type="match status" value="1"/>
</dbReference>
<evidence type="ECO:0000259" key="4">
    <source>
        <dbReference type="Pfam" id="PF13354"/>
    </source>
</evidence>
<dbReference type="STRING" id="1393122.SAMN05660895_2122"/>
<reference evidence="6" key="1">
    <citation type="submission" date="2016-10" db="EMBL/GenBank/DDBJ databases">
        <authorList>
            <person name="Varghese N."/>
            <person name="Submissions S."/>
        </authorList>
    </citation>
    <scope>NUCLEOTIDE SEQUENCE [LARGE SCALE GENOMIC DNA]</scope>
    <source>
        <strain evidence="6">DSM 14807</strain>
    </source>
</reference>
<feature type="domain" description="Beta-lactamase class A catalytic" evidence="4">
    <location>
        <begin position="44"/>
        <end position="257"/>
    </location>
</feature>